<sequence length="99" mass="11713">MAIKMSTFIFAPKKKNPTIKMDDTEKNRKWKNDLQERFQDNMDEAINNISEVELPNSSQLRAPKKKNLLMNYSTDELLKLGEIIREDLKQILIMQNKEE</sequence>
<dbReference type="EMBL" id="MK500410">
    <property type="protein sequence ID" value="QBK89221.1"/>
    <property type="molecule type" value="Genomic_DNA"/>
</dbReference>
<name>A0A4D5XFN5_9VIRU</name>
<proteinExistence type="predicted"/>
<evidence type="ECO:0000313" key="1">
    <source>
        <dbReference type="EMBL" id="QBK89221.1"/>
    </source>
</evidence>
<accession>A0A4D5XFN5</accession>
<reference evidence="1" key="1">
    <citation type="journal article" date="2019" name="MBio">
        <title>Virus Genomes from Deep Sea Sediments Expand the Ocean Megavirome and Support Independent Origins of Viral Gigantism.</title>
        <authorList>
            <person name="Backstrom D."/>
            <person name="Yutin N."/>
            <person name="Jorgensen S.L."/>
            <person name="Dharamshi J."/>
            <person name="Homa F."/>
            <person name="Zaremba-Niedwiedzka K."/>
            <person name="Spang A."/>
            <person name="Wolf Y.I."/>
            <person name="Koonin E.V."/>
            <person name="Ettema T.J."/>
        </authorList>
    </citation>
    <scope>NUCLEOTIDE SEQUENCE</scope>
</reference>
<gene>
    <name evidence="1" type="ORF">LCMiAC02_03160</name>
</gene>
<organism evidence="1">
    <name type="scientific">Mimivirus LCMiAC02</name>
    <dbReference type="NCBI Taxonomy" id="2506609"/>
    <lineage>
        <taxon>Viruses</taxon>
        <taxon>Varidnaviria</taxon>
        <taxon>Bamfordvirae</taxon>
        <taxon>Nucleocytoviricota</taxon>
        <taxon>Megaviricetes</taxon>
        <taxon>Imitervirales</taxon>
        <taxon>Mimiviridae</taxon>
        <taxon>Klosneuvirinae</taxon>
    </lineage>
</organism>
<protein>
    <submittedName>
        <fullName evidence="1">Uncharacterized protein</fullName>
    </submittedName>
</protein>